<protein>
    <recommendedName>
        <fullName evidence="3">histidine kinase</fullName>
        <ecNumber evidence="3">2.7.13.3</ecNumber>
    </recommendedName>
    <alternativeName>
        <fullName evidence="13">Glycopeptide resistance-associated protein S</fullName>
    </alternativeName>
</protein>
<comment type="subcellular location">
    <subcellularLocation>
        <location evidence="2">Cell membrane</location>
        <topology evidence="2">Multi-pass membrane protein</topology>
    </subcellularLocation>
</comment>
<evidence type="ECO:0000259" key="15">
    <source>
        <dbReference type="PROSITE" id="PS50109"/>
    </source>
</evidence>
<keyword evidence="8 16" id="KW-0418">Kinase</keyword>
<keyword evidence="11" id="KW-0902">Two-component regulatory system</keyword>
<evidence type="ECO:0000256" key="6">
    <source>
        <dbReference type="ARBA" id="ARBA00022692"/>
    </source>
</evidence>
<dbReference type="GO" id="GO:0005886">
    <property type="term" value="C:plasma membrane"/>
    <property type="evidence" value="ECO:0007669"/>
    <property type="project" value="UniProtKB-SubCell"/>
</dbReference>
<keyword evidence="7" id="KW-0547">Nucleotide-binding</keyword>
<dbReference type="GO" id="GO:0004721">
    <property type="term" value="F:phosphoprotein phosphatase activity"/>
    <property type="evidence" value="ECO:0007669"/>
    <property type="project" value="TreeGrafter"/>
</dbReference>
<dbReference type="PROSITE" id="PS50109">
    <property type="entry name" value="HIS_KIN"/>
    <property type="match status" value="1"/>
</dbReference>
<name>A0A9Q6HN16_9STAP</name>
<evidence type="ECO:0000313" key="17">
    <source>
        <dbReference type="Proteomes" id="UP000241960"/>
    </source>
</evidence>
<dbReference type="Pfam" id="PF02518">
    <property type="entry name" value="HATPase_c"/>
    <property type="match status" value="1"/>
</dbReference>
<keyword evidence="4" id="KW-1003">Cell membrane</keyword>
<dbReference type="GO" id="GO:0016036">
    <property type="term" value="P:cellular response to phosphate starvation"/>
    <property type="evidence" value="ECO:0007669"/>
    <property type="project" value="TreeGrafter"/>
</dbReference>
<evidence type="ECO:0000256" key="9">
    <source>
        <dbReference type="ARBA" id="ARBA00022840"/>
    </source>
</evidence>
<reference evidence="16 17" key="1">
    <citation type="journal article" date="2016" name="Front. Microbiol.">
        <title>Comprehensive Phylogenetic Analysis of Bovine Non-aureus Staphylococci Species Based on Whole-Genome Sequencing.</title>
        <authorList>
            <person name="Naushad S."/>
            <person name="Barkema H.W."/>
            <person name="Luby C."/>
            <person name="Condas L.A."/>
            <person name="Nobrega D.B."/>
            <person name="Carson D.A."/>
            <person name="De Buck J."/>
        </authorList>
    </citation>
    <scope>NUCLEOTIDE SEQUENCE [LARGE SCALE GENOMIC DNA]</scope>
    <source>
        <strain evidence="16 17">SNUC 1231</strain>
    </source>
</reference>
<proteinExistence type="predicted"/>
<dbReference type="SUPFAM" id="SSF55874">
    <property type="entry name" value="ATPase domain of HSP90 chaperone/DNA topoisomerase II/histidine kinase"/>
    <property type="match status" value="1"/>
</dbReference>
<dbReference type="InterPro" id="IPR036890">
    <property type="entry name" value="HATPase_C_sf"/>
</dbReference>
<evidence type="ECO:0000256" key="14">
    <source>
        <dbReference type="SAM" id="Phobius"/>
    </source>
</evidence>
<feature type="transmembrane region" description="Helical" evidence="14">
    <location>
        <begin position="42"/>
        <end position="63"/>
    </location>
</feature>
<evidence type="ECO:0000256" key="4">
    <source>
        <dbReference type="ARBA" id="ARBA00022475"/>
    </source>
</evidence>
<dbReference type="InterPro" id="IPR036097">
    <property type="entry name" value="HisK_dim/P_sf"/>
</dbReference>
<comment type="caution">
    <text evidence="16">The sequence shown here is derived from an EMBL/GenBank/DDBJ whole genome shotgun (WGS) entry which is preliminary data.</text>
</comment>
<dbReference type="InterPro" id="IPR050351">
    <property type="entry name" value="BphY/WalK/GraS-like"/>
</dbReference>
<evidence type="ECO:0000256" key="8">
    <source>
        <dbReference type="ARBA" id="ARBA00022777"/>
    </source>
</evidence>
<evidence type="ECO:0000256" key="13">
    <source>
        <dbReference type="ARBA" id="ARBA00042987"/>
    </source>
</evidence>
<evidence type="ECO:0000256" key="2">
    <source>
        <dbReference type="ARBA" id="ARBA00004651"/>
    </source>
</evidence>
<accession>A0A9Q6HN16</accession>
<gene>
    <name evidence="16" type="ORF">BU058_09600</name>
</gene>
<evidence type="ECO:0000256" key="1">
    <source>
        <dbReference type="ARBA" id="ARBA00000085"/>
    </source>
</evidence>
<organism evidence="16 17">
    <name type="scientific">Staphylococcus succinus</name>
    <dbReference type="NCBI Taxonomy" id="61015"/>
    <lineage>
        <taxon>Bacteria</taxon>
        <taxon>Bacillati</taxon>
        <taxon>Bacillota</taxon>
        <taxon>Bacilli</taxon>
        <taxon>Bacillales</taxon>
        <taxon>Staphylococcaceae</taxon>
        <taxon>Staphylococcus</taxon>
    </lineage>
</organism>
<comment type="catalytic activity">
    <reaction evidence="1">
        <text>ATP + protein L-histidine = ADP + protein N-phospho-L-histidine.</text>
        <dbReference type="EC" id="2.7.13.3"/>
    </reaction>
</comment>
<keyword evidence="9" id="KW-0067">ATP-binding</keyword>
<evidence type="ECO:0000256" key="7">
    <source>
        <dbReference type="ARBA" id="ARBA00022741"/>
    </source>
</evidence>
<dbReference type="Gene3D" id="3.30.565.10">
    <property type="entry name" value="Histidine kinase-like ATPase, C-terminal domain"/>
    <property type="match status" value="1"/>
</dbReference>
<dbReference type="SUPFAM" id="SSF47384">
    <property type="entry name" value="Homodimeric domain of signal transducing histidine kinase"/>
    <property type="match status" value="1"/>
</dbReference>
<dbReference type="EMBL" id="PZFQ01000032">
    <property type="protein sequence ID" value="PTI74829.1"/>
    <property type="molecule type" value="Genomic_DNA"/>
</dbReference>
<evidence type="ECO:0000256" key="3">
    <source>
        <dbReference type="ARBA" id="ARBA00012438"/>
    </source>
</evidence>
<evidence type="ECO:0000256" key="5">
    <source>
        <dbReference type="ARBA" id="ARBA00022679"/>
    </source>
</evidence>
<evidence type="ECO:0000256" key="11">
    <source>
        <dbReference type="ARBA" id="ARBA00023012"/>
    </source>
</evidence>
<dbReference type="PANTHER" id="PTHR45453">
    <property type="entry name" value="PHOSPHATE REGULON SENSOR PROTEIN PHOR"/>
    <property type="match status" value="1"/>
</dbReference>
<dbReference type="EC" id="2.7.13.3" evidence="3"/>
<evidence type="ECO:0000313" key="16">
    <source>
        <dbReference type="EMBL" id="PTI74829.1"/>
    </source>
</evidence>
<feature type="domain" description="Histidine kinase" evidence="15">
    <location>
        <begin position="126"/>
        <end position="332"/>
    </location>
</feature>
<dbReference type="RefSeq" id="WP_107545207.1">
    <property type="nucleotide sequence ID" value="NZ_JABUYS010000004.1"/>
</dbReference>
<evidence type="ECO:0000256" key="10">
    <source>
        <dbReference type="ARBA" id="ARBA00022989"/>
    </source>
</evidence>
<dbReference type="AlphaFoldDB" id="A0A9Q6HN16"/>
<dbReference type="Proteomes" id="UP000241960">
    <property type="component" value="Unassembled WGS sequence"/>
</dbReference>
<dbReference type="SMART" id="SM00387">
    <property type="entry name" value="HATPase_c"/>
    <property type="match status" value="1"/>
</dbReference>
<keyword evidence="5" id="KW-0808">Transferase</keyword>
<feature type="transmembrane region" description="Helical" evidence="14">
    <location>
        <begin position="15"/>
        <end position="36"/>
    </location>
</feature>
<sequence length="340" mass="40107">MKHFKWIFKFIQSRINWILWLIVLHLIVLGIAYIDVDISVNSILYIIVLNLGLSVVFLIFTYIKEIRFYLHLENNIEPEALKHKALADTPFQKEIVDYLYQKITDQKMVVTEQKKQIRSTEVSLTDFVHDIKTPVTALKLMIEKEQDIERRRALLFEWSRINDMLDRQLYLTKLESRNNDVFFEYVDLKKLVIEEIQITRYISQAKGIDYDLNFENDYNVYTDSKWSRMMIRQILSNAIKYSNEGTIHIQSFKEHNHVILVIKDEGRGISKKDLPRIYDKGFTSTGFRNETTSSGIGLYLVNNVKNSLGIQVDITSHELEGTEVKFIFPNQNEIIERLSQ</sequence>
<dbReference type="InterPro" id="IPR003594">
    <property type="entry name" value="HATPase_dom"/>
</dbReference>
<dbReference type="PANTHER" id="PTHR45453:SF2">
    <property type="entry name" value="HISTIDINE KINASE"/>
    <property type="match status" value="1"/>
</dbReference>
<keyword evidence="10 14" id="KW-1133">Transmembrane helix</keyword>
<dbReference type="GO" id="GO:0000155">
    <property type="term" value="F:phosphorelay sensor kinase activity"/>
    <property type="evidence" value="ECO:0007669"/>
    <property type="project" value="InterPro"/>
</dbReference>
<keyword evidence="12 14" id="KW-0472">Membrane</keyword>
<evidence type="ECO:0000256" key="12">
    <source>
        <dbReference type="ARBA" id="ARBA00023136"/>
    </source>
</evidence>
<keyword evidence="6 14" id="KW-0812">Transmembrane</keyword>
<dbReference type="InterPro" id="IPR005467">
    <property type="entry name" value="His_kinase_dom"/>
</dbReference>
<dbReference type="GO" id="GO:0005524">
    <property type="term" value="F:ATP binding"/>
    <property type="evidence" value="ECO:0007669"/>
    <property type="project" value="UniProtKB-KW"/>
</dbReference>